<proteinExistence type="predicted"/>
<dbReference type="GO" id="GO:0031419">
    <property type="term" value="F:cobalamin binding"/>
    <property type="evidence" value="ECO:0007669"/>
    <property type="project" value="UniProtKB-KW"/>
</dbReference>
<feature type="domain" description="B12-binding" evidence="6">
    <location>
        <begin position="6"/>
        <end position="138"/>
    </location>
</feature>
<dbReference type="Pfam" id="PF02310">
    <property type="entry name" value="B12-binding"/>
    <property type="match status" value="1"/>
</dbReference>
<name>A0A8J6NBM5_9BACT</name>
<evidence type="ECO:0000259" key="6">
    <source>
        <dbReference type="PROSITE" id="PS51332"/>
    </source>
</evidence>
<dbReference type="GO" id="GO:0046872">
    <property type="term" value="F:metal ion binding"/>
    <property type="evidence" value="ECO:0007669"/>
    <property type="project" value="UniProtKB-KW"/>
</dbReference>
<evidence type="ECO:0000313" key="7">
    <source>
        <dbReference type="EMBL" id="MBC8208995.1"/>
    </source>
</evidence>
<gene>
    <name evidence="7" type="ORF">H8E79_07500</name>
</gene>
<reference evidence="7 8" key="1">
    <citation type="submission" date="2020-08" db="EMBL/GenBank/DDBJ databases">
        <title>Bridging the membrane lipid divide: bacteria of the FCB group superphylum have the potential to synthesize archaeal ether lipids.</title>
        <authorList>
            <person name="Villanueva L."/>
            <person name="Von Meijenfeldt F.A.B."/>
            <person name="Westbye A.B."/>
            <person name="Yadav S."/>
            <person name="Hopmans E.C."/>
            <person name="Dutilh B.E."/>
            <person name="Sinninghe Damste J.S."/>
        </authorList>
    </citation>
    <scope>NUCLEOTIDE SEQUENCE [LARGE SCALE GENOMIC DNA]</scope>
    <source>
        <strain evidence="7">NIOZ-UU81</strain>
    </source>
</reference>
<evidence type="ECO:0000256" key="5">
    <source>
        <dbReference type="ARBA" id="ARBA00023285"/>
    </source>
</evidence>
<dbReference type="CDD" id="cd02071">
    <property type="entry name" value="MM_CoA_mut_B12_BD"/>
    <property type="match status" value="1"/>
</dbReference>
<keyword evidence="2" id="KW-0846">Cobalamin</keyword>
<dbReference type="InterPro" id="IPR036724">
    <property type="entry name" value="Cobalamin-bd_sf"/>
</dbReference>
<evidence type="ECO:0000256" key="1">
    <source>
        <dbReference type="ARBA" id="ARBA00001922"/>
    </source>
</evidence>
<comment type="caution">
    <text evidence="7">The sequence shown here is derived from an EMBL/GenBank/DDBJ whole genome shotgun (WGS) entry which is preliminary data.</text>
</comment>
<comment type="cofactor">
    <cofactor evidence="1">
        <name>adenosylcob(III)alamin</name>
        <dbReference type="ChEBI" id="CHEBI:18408"/>
    </cofactor>
</comment>
<dbReference type="Proteomes" id="UP000599024">
    <property type="component" value="Unassembled WGS sequence"/>
</dbReference>
<evidence type="ECO:0000313" key="8">
    <source>
        <dbReference type="Proteomes" id="UP000599024"/>
    </source>
</evidence>
<dbReference type="GO" id="GO:0016853">
    <property type="term" value="F:isomerase activity"/>
    <property type="evidence" value="ECO:0007669"/>
    <property type="project" value="UniProtKB-KW"/>
</dbReference>
<dbReference type="EMBL" id="JACNLK010000068">
    <property type="protein sequence ID" value="MBC8208995.1"/>
    <property type="molecule type" value="Genomic_DNA"/>
</dbReference>
<evidence type="ECO:0000256" key="4">
    <source>
        <dbReference type="ARBA" id="ARBA00023235"/>
    </source>
</evidence>
<sequence length="141" mass="14883">MTTPAPHRVLIAKPGLDGHDRGAKFIARALRDQGFEVIYTGIRRSPEEIAAAAIQEDVAAIGLSSLSGAHLRLFPAVLKALKERGAGEIPVLGGGVIPDEDIEELLAAGLHAIFTPGTPAETIIKAFRSACETIQHADDED</sequence>
<evidence type="ECO:0000256" key="2">
    <source>
        <dbReference type="ARBA" id="ARBA00022628"/>
    </source>
</evidence>
<keyword evidence="5" id="KW-0170">Cobalt</keyword>
<dbReference type="PANTHER" id="PTHR48101:SF3">
    <property type="entry name" value="COENZYME B12-DEPENDENT MUTASE"/>
    <property type="match status" value="1"/>
</dbReference>
<dbReference type="SUPFAM" id="SSF52242">
    <property type="entry name" value="Cobalamin (vitamin B12)-binding domain"/>
    <property type="match status" value="1"/>
</dbReference>
<organism evidence="7 8">
    <name type="scientific">Candidatus Desulfatifera sulfidica</name>
    <dbReference type="NCBI Taxonomy" id="2841691"/>
    <lineage>
        <taxon>Bacteria</taxon>
        <taxon>Pseudomonadati</taxon>
        <taxon>Thermodesulfobacteriota</taxon>
        <taxon>Desulfobulbia</taxon>
        <taxon>Desulfobulbales</taxon>
        <taxon>Desulfobulbaceae</taxon>
        <taxon>Candidatus Desulfatifera</taxon>
    </lineage>
</organism>
<accession>A0A8J6NBM5</accession>
<dbReference type="InterPro" id="IPR006159">
    <property type="entry name" value="Acid_CoA_mut_C"/>
</dbReference>
<dbReference type="Gene3D" id="3.40.50.280">
    <property type="entry name" value="Cobalamin-binding domain"/>
    <property type="match status" value="1"/>
</dbReference>
<protein>
    <submittedName>
        <fullName evidence="7">Cobalamin B12-binding domain-containing protein</fullName>
    </submittedName>
</protein>
<dbReference type="NCBIfam" id="TIGR00640">
    <property type="entry name" value="acid_CoA_mut_C"/>
    <property type="match status" value="1"/>
</dbReference>
<dbReference type="InterPro" id="IPR006158">
    <property type="entry name" value="Cobalamin-bd"/>
</dbReference>
<keyword evidence="4" id="KW-0413">Isomerase</keyword>
<keyword evidence="3" id="KW-0479">Metal-binding</keyword>
<dbReference type="AlphaFoldDB" id="A0A8J6NBM5"/>
<dbReference type="PROSITE" id="PS51332">
    <property type="entry name" value="B12_BINDING"/>
    <property type="match status" value="1"/>
</dbReference>
<evidence type="ECO:0000256" key="3">
    <source>
        <dbReference type="ARBA" id="ARBA00022723"/>
    </source>
</evidence>
<dbReference type="PANTHER" id="PTHR48101">
    <property type="entry name" value="METHYLMALONYL-COA MUTASE, MITOCHONDRIAL-RELATED"/>
    <property type="match status" value="1"/>
</dbReference>